<keyword evidence="3" id="KW-1185">Reference proteome</keyword>
<dbReference type="STRING" id="28230.SAMN05878443_1718"/>
<evidence type="ECO:0000256" key="1">
    <source>
        <dbReference type="SAM" id="Phobius"/>
    </source>
</evidence>
<feature type="transmembrane region" description="Helical" evidence="1">
    <location>
        <begin position="25"/>
        <end position="48"/>
    </location>
</feature>
<organism evidence="2 3">
    <name type="scientific">Carnobacterium alterfunditum</name>
    <dbReference type="NCBI Taxonomy" id="28230"/>
    <lineage>
        <taxon>Bacteria</taxon>
        <taxon>Bacillati</taxon>
        <taxon>Bacillota</taxon>
        <taxon>Bacilli</taxon>
        <taxon>Lactobacillales</taxon>
        <taxon>Carnobacteriaceae</taxon>
        <taxon>Carnobacterium</taxon>
    </lineage>
</organism>
<dbReference type="AlphaFoldDB" id="A0A1N6HAC8"/>
<keyword evidence="1" id="KW-0472">Membrane</keyword>
<name>A0A1N6HAC8_9LACT</name>
<keyword evidence="1" id="KW-0812">Transmembrane</keyword>
<proteinExistence type="predicted"/>
<sequence length="55" mass="6318">MIYEEESGEKMFDIDYKAFQQGLELMGYGMLGIFIVLGILFLACTGLVKWFSEKN</sequence>
<accession>A0A1N6HAC8</accession>
<protein>
    <recommendedName>
        <fullName evidence="4">Oxaloacetate decarboxylase, gamma chain</fullName>
    </recommendedName>
</protein>
<dbReference type="NCBIfam" id="NF040909">
    <property type="entry name" value="OadG_rel_small"/>
    <property type="match status" value="1"/>
</dbReference>
<gene>
    <name evidence="2" type="ORF">SAMN05878443_1718</name>
</gene>
<dbReference type="EMBL" id="FSRN01000001">
    <property type="protein sequence ID" value="SIO16669.1"/>
    <property type="molecule type" value="Genomic_DNA"/>
</dbReference>
<reference evidence="3" key="1">
    <citation type="submission" date="2016-11" db="EMBL/GenBank/DDBJ databases">
        <authorList>
            <person name="Varghese N."/>
            <person name="Submissions S."/>
        </authorList>
    </citation>
    <scope>NUCLEOTIDE SEQUENCE [LARGE SCALE GENOMIC DNA]</scope>
    <source>
        <strain evidence="3">313</strain>
    </source>
</reference>
<keyword evidence="1" id="KW-1133">Transmembrane helix</keyword>
<evidence type="ECO:0000313" key="3">
    <source>
        <dbReference type="Proteomes" id="UP000184758"/>
    </source>
</evidence>
<evidence type="ECO:0000313" key="2">
    <source>
        <dbReference type="EMBL" id="SIO16669.1"/>
    </source>
</evidence>
<dbReference type="Proteomes" id="UP000184758">
    <property type="component" value="Unassembled WGS sequence"/>
</dbReference>
<evidence type="ECO:0008006" key="4">
    <source>
        <dbReference type="Google" id="ProtNLM"/>
    </source>
</evidence>